<dbReference type="EMBL" id="JAROCF010000002">
    <property type="protein sequence ID" value="MDN4616397.1"/>
    <property type="molecule type" value="Genomic_DNA"/>
</dbReference>
<gene>
    <name evidence="2" type="ORF">P5G50_18270</name>
</gene>
<feature type="transmembrane region" description="Helical" evidence="1">
    <location>
        <begin position="15"/>
        <end position="35"/>
    </location>
</feature>
<evidence type="ECO:0000313" key="3">
    <source>
        <dbReference type="Proteomes" id="UP001174208"/>
    </source>
</evidence>
<comment type="caution">
    <text evidence="2">The sequence shown here is derived from an EMBL/GenBank/DDBJ whole genome shotgun (WGS) entry which is preliminary data.</text>
</comment>
<sequence>MFEMAAAGVDANLPVYVSGAVVVIGALVTGGFAVWNQRGSAKARREPTIPEIWSRLESVEKKLEYERSARIIVEDTLRRVRAVFIDYVDRVQRGGDNALTHEERSTLEDTKEKL</sequence>
<accession>A0ABT8KIU8</accession>
<protein>
    <submittedName>
        <fullName evidence="2">Uncharacterized protein</fullName>
    </submittedName>
</protein>
<keyword evidence="1" id="KW-0812">Transmembrane</keyword>
<reference evidence="2" key="1">
    <citation type="submission" date="2023-06" db="EMBL/GenBank/DDBJ databases">
        <title>MT1 and MT2 Draft Genomes of Novel Species.</title>
        <authorList>
            <person name="Venkateswaran K."/>
        </authorList>
    </citation>
    <scope>NUCLEOTIDE SEQUENCE</scope>
    <source>
        <strain evidence="2">F6_8S_P_1B</strain>
    </source>
</reference>
<evidence type="ECO:0000313" key="2">
    <source>
        <dbReference type="EMBL" id="MDN4616397.1"/>
    </source>
</evidence>
<keyword evidence="3" id="KW-1185">Reference proteome</keyword>
<evidence type="ECO:0000256" key="1">
    <source>
        <dbReference type="SAM" id="Phobius"/>
    </source>
</evidence>
<keyword evidence="1" id="KW-0472">Membrane</keyword>
<name>A0ABT8KIU8_9MICO</name>
<keyword evidence="1" id="KW-1133">Transmembrane helix</keyword>
<dbReference type="Proteomes" id="UP001174208">
    <property type="component" value="Unassembled WGS sequence"/>
</dbReference>
<organism evidence="2 3">
    <name type="scientific">Leifsonia williamsii</name>
    <dbReference type="NCBI Taxonomy" id="3035919"/>
    <lineage>
        <taxon>Bacteria</taxon>
        <taxon>Bacillati</taxon>
        <taxon>Actinomycetota</taxon>
        <taxon>Actinomycetes</taxon>
        <taxon>Micrococcales</taxon>
        <taxon>Microbacteriaceae</taxon>
        <taxon>Leifsonia</taxon>
    </lineage>
</organism>
<proteinExistence type="predicted"/>
<dbReference type="RefSeq" id="WP_301209576.1">
    <property type="nucleotide sequence ID" value="NZ_JAROCF010000002.1"/>
</dbReference>